<feature type="chain" id="PRO_5045186655" description="Lipoprotein" evidence="1">
    <location>
        <begin position="21"/>
        <end position="88"/>
    </location>
</feature>
<evidence type="ECO:0000313" key="2">
    <source>
        <dbReference type="EMBL" id="QGG52746.1"/>
    </source>
</evidence>
<accession>A0ABX6DD64</accession>
<evidence type="ECO:0000313" key="3">
    <source>
        <dbReference type="Proteomes" id="UP000373269"/>
    </source>
</evidence>
<name>A0ABX6DD64_9BACI</name>
<keyword evidence="1" id="KW-0732">Signal</keyword>
<keyword evidence="3" id="KW-1185">Reference proteome</keyword>
<dbReference type="EMBL" id="CP045835">
    <property type="protein sequence ID" value="QGG52746.1"/>
    <property type="molecule type" value="Genomic_DNA"/>
</dbReference>
<proteinExistence type="predicted"/>
<evidence type="ECO:0000256" key="1">
    <source>
        <dbReference type="SAM" id="SignalP"/>
    </source>
</evidence>
<dbReference type="PROSITE" id="PS51257">
    <property type="entry name" value="PROKAR_LIPOPROTEIN"/>
    <property type="match status" value="1"/>
</dbReference>
<reference evidence="2 3" key="1">
    <citation type="submission" date="2019-11" db="EMBL/GenBank/DDBJ databases">
        <title>Whole Genome Sequencing and Comparative Genomic Analyses of Lysinibacillus pakistanensis LZH-9, a Halotolerant Strain with Excellent COD Removal Capability.</title>
        <authorList>
            <person name="Zhou H."/>
        </authorList>
    </citation>
    <scope>NUCLEOTIDE SEQUENCE [LARGE SCALE GENOMIC DNA]</scope>
    <source>
        <strain evidence="2 3">LZH-9</strain>
    </source>
</reference>
<sequence>MKLLISNLMFLLVLAGCSSAIPDNPTAKSILKENPQVDILQYNQLIYTKVTEPELIKDNFIKSDKLGEIKKTTTSSLFFKDFKPLNYL</sequence>
<dbReference type="Proteomes" id="UP000373269">
    <property type="component" value="Chromosome"/>
</dbReference>
<evidence type="ECO:0008006" key="4">
    <source>
        <dbReference type="Google" id="ProtNLM"/>
    </source>
</evidence>
<gene>
    <name evidence="2" type="ORF">GDS87_18195</name>
</gene>
<feature type="signal peptide" evidence="1">
    <location>
        <begin position="1"/>
        <end position="20"/>
    </location>
</feature>
<organism evidence="2 3">
    <name type="scientific">Lysinibacillus pakistanensis</name>
    <dbReference type="NCBI Taxonomy" id="759811"/>
    <lineage>
        <taxon>Bacteria</taxon>
        <taxon>Bacillati</taxon>
        <taxon>Bacillota</taxon>
        <taxon>Bacilli</taxon>
        <taxon>Bacillales</taxon>
        <taxon>Bacillaceae</taxon>
        <taxon>Lysinibacillus</taxon>
    </lineage>
</organism>
<dbReference type="RefSeq" id="WP_369593532.1">
    <property type="nucleotide sequence ID" value="NZ_CP045835.1"/>
</dbReference>
<protein>
    <recommendedName>
        <fullName evidence="4">Lipoprotein</fullName>
    </recommendedName>
</protein>